<keyword evidence="4" id="KW-0808">Transferase</keyword>
<dbReference type="InterPro" id="IPR004960">
    <property type="entry name" value="LipA_acyltrans"/>
</dbReference>
<evidence type="ECO:0008006" key="9">
    <source>
        <dbReference type="Google" id="ProtNLM"/>
    </source>
</evidence>
<keyword evidence="2" id="KW-1003">Cell membrane</keyword>
<evidence type="ECO:0000313" key="8">
    <source>
        <dbReference type="Proteomes" id="UP001233164"/>
    </source>
</evidence>
<evidence type="ECO:0000256" key="5">
    <source>
        <dbReference type="ARBA" id="ARBA00023136"/>
    </source>
</evidence>
<sequence length="168" mass="18435">MRALPQQWAMRMFEVAADGAARGGGPVQLRRNLARCCPPPQRRCLTSWCARACAPTPGTGARRSGCRRWIVVRLAERVESVAGGLEHIHRAIEGGRGAVLAVTHSGNWDPAGPWPAQRIGSPTVVAERLAPESLFRRVVLFRKSLGFEFVPPTGGATPPYEHLRERLR</sequence>
<gene>
    <name evidence="7" type="ORF">QT969_06095</name>
</gene>
<keyword evidence="3" id="KW-0997">Cell inner membrane</keyword>
<name>A0ABT7RJN3_9NOCA</name>
<accession>A0ABT7RJN3</accession>
<dbReference type="Proteomes" id="UP001233164">
    <property type="component" value="Unassembled WGS sequence"/>
</dbReference>
<keyword evidence="5" id="KW-0472">Membrane</keyword>
<protein>
    <recommendedName>
        <fullName evidence="9">Lipid A biosynthesis lauroyl acyltransferase</fullName>
    </recommendedName>
</protein>
<evidence type="ECO:0000256" key="4">
    <source>
        <dbReference type="ARBA" id="ARBA00022679"/>
    </source>
</evidence>
<organism evidence="7 8">
    <name type="scientific">Rhodococcus indonesiensis</name>
    <dbReference type="NCBI Taxonomy" id="3055869"/>
    <lineage>
        <taxon>Bacteria</taxon>
        <taxon>Bacillati</taxon>
        <taxon>Actinomycetota</taxon>
        <taxon>Actinomycetes</taxon>
        <taxon>Mycobacteriales</taxon>
        <taxon>Nocardiaceae</taxon>
        <taxon>Rhodococcus</taxon>
    </lineage>
</organism>
<dbReference type="Pfam" id="PF03279">
    <property type="entry name" value="Lip_A_acyltrans"/>
    <property type="match status" value="1"/>
</dbReference>
<evidence type="ECO:0000256" key="3">
    <source>
        <dbReference type="ARBA" id="ARBA00022519"/>
    </source>
</evidence>
<evidence type="ECO:0000256" key="2">
    <source>
        <dbReference type="ARBA" id="ARBA00022475"/>
    </source>
</evidence>
<keyword evidence="8" id="KW-1185">Reference proteome</keyword>
<comment type="caution">
    <text evidence="7">The sequence shown here is derived from an EMBL/GenBank/DDBJ whole genome shotgun (WGS) entry which is preliminary data.</text>
</comment>
<reference evidence="7 8" key="1">
    <citation type="submission" date="2023-06" db="EMBL/GenBank/DDBJ databases">
        <title>Rhodococcus indonesiensis sp. nov a new member of the Rhodococcus ruber lineage isolated from a sediment of neutral hot spring.</title>
        <authorList>
            <person name="Kusuma A.B."/>
            <person name="Fenylestari G."/>
            <person name="Ammar F."/>
            <person name="Nouioui I."/>
            <person name="Goodfellow M."/>
        </authorList>
    </citation>
    <scope>NUCLEOTIDE SEQUENCE [LARGE SCALE GENOMIC DNA]</scope>
    <source>
        <strain evidence="7 8">CSLK01-03</strain>
    </source>
</reference>
<comment type="subcellular location">
    <subcellularLocation>
        <location evidence="1">Cell inner membrane</location>
    </subcellularLocation>
</comment>
<evidence type="ECO:0000313" key="7">
    <source>
        <dbReference type="EMBL" id="MDM7487849.1"/>
    </source>
</evidence>
<evidence type="ECO:0000256" key="6">
    <source>
        <dbReference type="ARBA" id="ARBA00023315"/>
    </source>
</evidence>
<dbReference type="EMBL" id="JAUBOF010000013">
    <property type="protein sequence ID" value="MDM7487849.1"/>
    <property type="molecule type" value="Genomic_DNA"/>
</dbReference>
<proteinExistence type="predicted"/>
<keyword evidence="6" id="KW-0012">Acyltransferase</keyword>
<evidence type="ECO:0000256" key="1">
    <source>
        <dbReference type="ARBA" id="ARBA00004533"/>
    </source>
</evidence>